<evidence type="ECO:0000313" key="1">
    <source>
        <dbReference type="EMBL" id="MEJ5864329.1"/>
    </source>
</evidence>
<proteinExistence type="predicted"/>
<reference evidence="1 2" key="1">
    <citation type="submission" date="2024-02" db="EMBL/GenBank/DDBJ databases">
        <title>Identification of pathogenicity and growth-promoting function of Pseudomonas putida variant.</title>
        <authorList>
            <person name="Sun J."/>
        </authorList>
    </citation>
    <scope>NUCLEOTIDE SEQUENCE [LARGE SCALE GENOMIC DNA]</scope>
    <source>
        <strain evidence="1 2">A03</strain>
    </source>
</reference>
<sequence length="132" mass="15499">MREYSFGGILLTWSIIFCSEFVADFQELDRAVKKELMGQLRFLEHVGPELGRPRVDTLKGSRHRNMKELRFTVARGVWRVAFAFDTDRRAVMLMAGDKAGLSERLFYRRLLMRADDRFDTYLLERESNGQNT</sequence>
<organism evidence="1 2">
    <name type="scientific">Pseudomonas farsensis</name>
    <dbReference type="NCBI Taxonomy" id="2745492"/>
    <lineage>
        <taxon>Bacteria</taxon>
        <taxon>Pseudomonadati</taxon>
        <taxon>Pseudomonadota</taxon>
        <taxon>Gammaproteobacteria</taxon>
        <taxon>Pseudomonadales</taxon>
        <taxon>Pseudomonadaceae</taxon>
        <taxon>Pseudomonas</taxon>
    </lineage>
</organism>
<dbReference type="Pfam" id="PF05973">
    <property type="entry name" value="Gp49"/>
    <property type="match status" value="1"/>
</dbReference>
<gene>
    <name evidence="1" type="ORF">V7S98_13965</name>
</gene>
<keyword evidence="2" id="KW-1185">Reference proteome</keyword>
<protein>
    <submittedName>
        <fullName evidence="1">Type II toxin-antitoxin system RelE/ParE family toxin</fullName>
    </submittedName>
</protein>
<evidence type="ECO:0000313" key="2">
    <source>
        <dbReference type="Proteomes" id="UP001380290"/>
    </source>
</evidence>
<dbReference type="Proteomes" id="UP001380290">
    <property type="component" value="Unassembled WGS sequence"/>
</dbReference>
<accession>A0ABU8QUM0</accession>
<dbReference type="EMBL" id="JBBHLC010000037">
    <property type="protein sequence ID" value="MEJ5864329.1"/>
    <property type="molecule type" value="Genomic_DNA"/>
</dbReference>
<comment type="caution">
    <text evidence="1">The sequence shown here is derived from an EMBL/GenBank/DDBJ whole genome shotgun (WGS) entry which is preliminary data.</text>
</comment>
<name>A0ABU8QUM0_9PSED</name>
<dbReference type="InterPro" id="IPR009241">
    <property type="entry name" value="HigB-like"/>
</dbReference>